<keyword evidence="2" id="KW-0597">Phosphoprotein</keyword>
<evidence type="ECO:0000256" key="4">
    <source>
        <dbReference type="ARBA" id="ARBA00023043"/>
    </source>
</evidence>
<dbReference type="RefSeq" id="XP_027611800.1">
    <property type="nucleotide sequence ID" value="XM_027755999.1"/>
</dbReference>
<dbReference type="Proteomes" id="UP000287166">
    <property type="component" value="Unassembled WGS sequence"/>
</dbReference>
<keyword evidence="4" id="KW-0040">ANK repeat</keyword>
<reference evidence="7 8" key="1">
    <citation type="journal article" date="2018" name="Sci. Rep.">
        <title>Genome sequence of the cauliflower mushroom Sparassis crispa (Hanabiratake) and its association with beneficial usage.</title>
        <authorList>
            <person name="Kiyama R."/>
            <person name="Furutani Y."/>
            <person name="Kawaguchi K."/>
            <person name="Nakanishi T."/>
        </authorList>
    </citation>
    <scope>NUCLEOTIDE SEQUENCE [LARGE SCALE GENOMIC DNA]</scope>
</reference>
<evidence type="ECO:0000313" key="7">
    <source>
        <dbReference type="EMBL" id="GBE80887.1"/>
    </source>
</evidence>
<dbReference type="InParanoid" id="A0A401GFC1"/>
<dbReference type="STRING" id="139825.A0A401GFC1"/>
<feature type="compositionally biased region" description="Basic and acidic residues" evidence="6">
    <location>
        <begin position="203"/>
        <end position="217"/>
    </location>
</feature>
<dbReference type="GeneID" id="38777804"/>
<accession>A0A401GFC1</accession>
<gene>
    <name evidence="7" type="ORF">SCP_0306070</name>
</gene>
<name>A0A401GFC1_9APHY</name>
<protein>
    <submittedName>
        <fullName evidence="7">Uncharacterized protein</fullName>
    </submittedName>
</protein>
<dbReference type="EMBL" id="BFAD01000003">
    <property type="protein sequence ID" value="GBE80887.1"/>
    <property type="molecule type" value="Genomic_DNA"/>
</dbReference>
<organism evidence="7 8">
    <name type="scientific">Sparassis crispa</name>
    <dbReference type="NCBI Taxonomy" id="139825"/>
    <lineage>
        <taxon>Eukaryota</taxon>
        <taxon>Fungi</taxon>
        <taxon>Dikarya</taxon>
        <taxon>Basidiomycota</taxon>
        <taxon>Agaricomycotina</taxon>
        <taxon>Agaricomycetes</taxon>
        <taxon>Polyporales</taxon>
        <taxon>Sparassidaceae</taxon>
        <taxon>Sparassis</taxon>
    </lineage>
</organism>
<comment type="caution">
    <text evidence="7">The sequence shown here is derived from an EMBL/GenBank/DDBJ whole genome shotgun (WGS) entry which is preliminary data.</text>
</comment>
<dbReference type="OrthoDB" id="412109at2759"/>
<evidence type="ECO:0000256" key="5">
    <source>
        <dbReference type="ARBA" id="ARBA00023242"/>
    </source>
</evidence>
<dbReference type="InterPro" id="IPR038753">
    <property type="entry name" value="NFKBIL1"/>
</dbReference>
<evidence type="ECO:0000313" key="8">
    <source>
        <dbReference type="Proteomes" id="UP000287166"/>
    </source>
</evidence>
<sequence length="352" mass="40996">MPSSKLHLKPTPAEEAEHEWRKAQKAARRAAKKRRPNEYSSDEDGRAKRRRADSSHSHTGTTHKQAHDEYGFDTEEEYGPPPPPSVSSSHRARKPDYDHIYAQMQEERFREKMWGALEDDERLDAVESRLNAYAHVPRRWRGGGMDRMDDDADINPQMMEDEDYAEWIRAGMWRKQHAADHAEQTRKEAEKAARRAYEEAIREETSRLEKAAEEDRMRRKRGRDRKREAEAREQYNAQWKKLLEAGEPLHQQIGFSDVPWPVMKTGDAMSVADLSLQAISTFLVPAEGRDQEVDAETVKRRKDRLRETMLRFHPDKFEGRIMVRVREADREKVREAVGVVVRIVSELMGGGK</sequence>
<dbReference type="AlphaFoldDB" id="A0A401GFC1"/>
<proteinExistence type="predicted"/>
<feature type="region of interest" description="Disordered" evidence="6">
    <location>
        <begin position="203"/>
        <end position="230"/>
    </location>
</feature>
<evidence type="ECO:0000256" key="6">
    <source>
        <dbReference type="SAM" id="MobiDB-lite"/>
    </source>
</evidence>
<dbReference type="PANTHER" id="PTHR15263">
    <property type="entry name" value="I-KAPPA-B-LIKE PROTEIN IKBL"/>
    <property type="match status" value="1"/>
</dbReference>
<keyword evidence="5" id="KW-0539">Nucleus</keyword>
<keyword evidence="8" id="KW-1185">Reference proteome</keyword>
<dbReference type="GO" id="GO:0005634">
    <property type="term" value="C:nucleus"/>
    <property type="evidence" value="ECO:0007669"/>
    <property type="project" value="UniProtKB-SubCell"/>
</dbReference>
<feature type="region of interest" description="Disordered" evidence="6">
    <location>
        <begin position="1"/>
        <end position="97"/>
    </location>
</feature>
<evidence type="ECO:0000256" key="1">
    <source>
        <dbReference type="ARBA" id="ARBA00004123"/>
    </source>
</evidence>
<evidence type="ECO:0000256" key="3">
    <source>
        <dbReference type="ARBA" id="ARBA00022737"/>
    </source>
</evidence>
<dbReference type="GO" id="GO:0043124">
    <property type="term" value="P:negative regulation of canonical NF-kappaB signal transduction"/>
    <property type="evidence" value="ECO:0007669"/>
    <property type="project" value="InterPro"/>
</dbReference>
<keyword evidence="3" id="KW-0677">Repeat</keyword>
<evidence type="ECO:0000256" key="2">
    <source>
        <dbReference type="ARBA" id="ARBA00022553"/>
    </source>
</evidence>
<dbReference type="PANTHER" id="PTHR15263:SF1">
    <property type="entry name" value="NF-KAPPA-B INHIBITOR-LIKE PROTEIN 1"/>
    <property type="match status" value="1"/>
</dbReference>
<feature type="compositionally biased region" description="Basic residues" evidence="6">
    <location>
        <begin position="23"/>
        <end position="35"/>
    </location>
</feature>
<comment type="subcellular location">
    <subcellularLocation>
        <location evidence="1">Nucleus</location>
    </subcellularLocation>
</comment>